<evidence type="ECO:0000256" key="1">
    <source>
        <dbReference type="ARBA" id="ARBA00010634"/>
    </source>
</evidence>
<dbReference type="Proteomes" id="UP000469346">
    <property type="component" value="Unassembled WGS sequence"/>
</dbReference>
<dbReference type="GO" id="GO:0016020">
    <property type="term" value="C:membrane"/>
    <property type="evidence" value="ECO:0007669"/>
    <property type="project" value="InterPro"/>
</dbReference>
<feature type="region of interest" description="Disordered" evidence="3">
    <location>
        <begin position="31"/>
        <end position="64"/>
    </location>
</feature>
<evidence type="ECO:0000256" key="4">
    <source>
        <dbReference type="SAM" id="SignalP"/>
    </source>
</evidence>
<evidence type="ECO:0000256" key="2">
    <source>
        <dbReference type="ARBA" id="ARBA00022729"/>
    </source>
</evidence>
<feature type="chain" id="PRO_5027000418" evidence="4">
    <location>
        <begin position="29"/>
        <end position="273"/>
    </location>
</feature>
<dbReference type="PRINTS" id="PR01805">
    <property type="entry name" value="VACJLIPOPROT"/>
</dbReference>
<feature type="compositionally biased region" description="Low complexity" evidence="3">
    <location>
        <begin position="31"/>
        <end position="43"/>
    </location>
</feature>
<keyword evidence="5" id="KW-0449">Lipoprotein</keyword>
<name>A0A6N9TNU6_DISTH</name>
<organism evidence="5 6">
    <name type="scientific">Dissulfurirhabdus thermomarina</name>
    <dbReference type="NCBI Taxonomy" id="1765737"/>
    <lineage>
        <taxon>Bacteria</taxon>
        <taxon>Deltaproteobacteria</taxon>
        <taxon>Dissulfurirhabdaceae</taxon>
        <taxon>Dissulfurirhabdus</taxon>
    </lineage>
</organism>
<dbReference type="InterPro" id="IPR007428">
    <property type="entry name" value="MlaA"/>
</dbReference>
<comment type="caution">
    <text evidence="5">The sequence shown here is derived from an EMBL/GenBank/DDBJ whole genome shotgun (WGS) entry which is preliminary data.</text>
</comment>
<proteinExistence type="inferred from homology"/>
<comment type="similarity">
    <text evidence="1">Belongs to the MlaA family.</text>
</comment>
<dbReference type="EMBL" id="JAAGRR010000104">
    <property type="protein sequence ID" value="NDY42961.1"/>
    <property type="molecule type" value="Genomic_DNA"/>
</dbReference>
<feature type="signal peptide" evidence="4">
    <location>
        <begin position="1"/>
        <end position="28"/>
    </location>
</feature>
<dbReference type="AlphaFoldDB" id="A0A6N9TNU6"/>
<gene>
    <name evidence="5" type="ORF">G3N55_08915</name>
</gene>
<evidence type="ECO:0000256" key="3">
    <source>
        <dbReference type="SAM" id="MobiDB-lite"/>
    </source>
</evidence>
<evidence type="ECO:0000313" key="5">
    <source>
        <dbReference type="EMBL" id="NDY42961.1"/>
    </source>
</evidence>
<dbReference type="GO" id="GO:0120010">
    <property type="term" value="P:intermembrane phospholipid transfer"/>
    <property type="evidence" value="ECO:0007669"/>
    <property type="project" value="TreeGrafter"/>
</dbReference>
<reference evidence="5 6" key="1">
    <citation type="submission" date="2020-02" db="EMBL/GenBank/DDBJ databases">
        <title>Comparative genomics of sulfur disproportionating microorganisms.</title>
        <authorList>
            <person name="Ward L.M."/>
            <person name="Bertran E."/>
            <person name="Johnston D.T."/>
        </authorList>
    </citation>
    <scope>NUCLEOTIDE SEQUENCE [LARGE SCALE GENOMIC DNA]</scope>
    <source>
        <strain evidence="5 6">DSM 100025</strain>
    </source>
</reference>
<keyword evidence="6" id="KW-1185">Reference proteome</keyword>
<feature type="compositionally biased region" description="Low complexity" evidence="3">
    <location>
        <begin position="55"/>
        <end position="64"/>
    </location>
</feature>
<protein>
    <submittedName>
        <fullName evidence="5">VacJ family lipoprotein</fullName>
    </submittedName>
</protein>
<accession>A0A6N9TNU6</accession>
<dbReference type="PANTHER" id="PTHR30035">
    <property type="entry name" value="LIPOPROTEIN VACJ-RELATED"/>
    <property type="match status" value="1"/>
</dbReference>
<dbReference type="PANTHER" id="PTHR30035:SF3">
    <property type="entry name" value="INTERMEMBRANE PHOSPHOLIPID TRANSPORT SYSTEM LIPOPROTEIN MLAA"/>
    <property type="match status" value="1"/>
</dbReference>
<evidence type="ECO:0000313" key="6">
    <source>
        <dbReference type="Proteomes" id="UP000469346"/>
    </source>
</evidence>
<dbReference type="RefSeq" id="WP_163299087.1">
    <property type="nucleotide sequence ID" value="NZ_JAAGRR010000104.1"/>
</dbReference>
<dbReference type="Pfam" id="PF04333">
    <property type="entry name" value="MlaA"/>
    <property type="match status" value="1"/>
</dbReference>
<feature type="compositionally biased region" description="Gly residues" evidence="3">
    <location>
        <begin position="44"/>
        <end position="54"/>
    </location>
</feature>
<sequence>MRIAPCIVMVGCLGLAAAGLVAAAPARAAGPPAVGAPEPVEPGAGPGVEAGSGPGEEPWAEEAPPWEEAAAPAAVADPLEPINRAVFAFNDKVYFWFLKPVARGYAFVVPKPARNALSRLFHNVAAPIRFANCLFQLRPVAGARVLGRFVVNSTVGVAGLFDPAGSWLHLRDQEEDFGQTLGAYGAGHGFYLVLPLLGPSSLRDGIGLAGDVFLDPLAWVLDPWQSLAWRGAEVVNRTSLEIGQYEDIKRHALDPYLTIRDGYAQYRAHQVEE</sequence>
<keyword evidence="2 4" id="KW-0732">Signal</keyword>